<dbReference type="EMBL" id="CP023994">
    <property type="protein sequence ID" value="AWR21954.1"/>
    <property type="molecule type" value="Genomic_DNA"/>
</dbReference>
<sequence>MAYELREFLACQISRSRLRFVDSALFAGEPVDAMMTGFALAYDLRLYVPQAIRDEYLGGVKWTPEELEELNEYFEVIPLERAA</sequence>
<dbReference type="Proteomes" id="UP000246894">
    <property type="component" value="Chromosome"/>
</dbReference>
<dbReference type="AlphaFoldDB" id="A0A2Z3S0Z5"/>
<proteinExistence type="predicted"/>
<name>A0A2Z3S0Z5_9MICO</name>
<reference evidence="1 2" key="1">
    <citation type="submission" date="2017-10" db="EMBL/GenBank/DDBJ databases">
        <title>Genome of an Actinobacterium that displays light-enhanced growth.</title>
        <authorList>
            <person name="Maresca J.A."/>
            <person name="Hempel P."/>
            <person name="Shevchenko O."/>
            <person name="Miller K.J."/>
            <person name="Hahn M.W."/>
        </authorList>
    </citation>
    <scope>NUCLEOTIDE SEQUENCE [LARGE SCALE GENOMIC DNA]</scope>
    <source>
        <strain evidence="1 2">MWH-Mo1</strain>
    </source>
</reference>
<organism evidence="1 2">
    <name type="scientific">Aurantimicrobium photophilum</name>
    <dbReference type="NCBI Taxonomy" id="1987356"/>
    <lineage>
        <taxon>Bacteria</taxon>
        <taxon>Bacillati</taxon>
        <taxon>Actinomycetota</taxon>
        <taxon>Actinomycetes</taxon>
        <taxon>Micrococcales</taxon>
        <taxon>Microbacteriaceae</taxon>
        <taxon>Aurantimicrobium</taxon>
    </lineage>
</organism>
<dbReference type="KEGG" id="aum:AURMO_01364"/>
<keyword evidence="2" id="KW-1185">Reference proteome</keyword>
<protein>
    <submittedName>
        <fullName evidence="1">Uncharacterized protein</fullName>
    </submittedName>
</protein>
<evidence type="ECO:0000313" key="2">
    <source>
        <dbReference type="Proteomes" id="UP000246894"/>
    </source>
</evidence>
<gene>
    <name evidence="1" type="ORF">AURMO_01364</name>
</gene>
<accession>A0A2Z3S0Z5</accession>
<evidence type="ECO:0000313" key="1">
    <source>
        <dbReference type="EMBL" id="AWR21954.1"/>
    </source>
</evidence>